<keyword evidence="5" id="KW-0378">Hydrolase</keyword>
<dbReference type="PANTHER" id="PTHR35046:SF9">
    <property type="entry name" value="RNA-DIRECTED DNA POLYMERASE"/>
    <property type="match status" value="1"/>
</dbReference>
<dbReference type="InterPro" id="IPR043128">
    <property type="entry name" value="Rev_trsase/Diguanyl_cyclase"/>
</dbReference>
<dbReference type="Proteomes" id="UP000257109">
    <property type="component" value="Unassembled WGS sequence"/>
</dbReference>
<dbReference type="Pfam" id="PF17919">
    <property type="entry name" value="RT_RNaseH_2"/>
    <property type="match status" value="1"/>
</dbReference>
<evidence type="ECO:0000256" key="4">
    <source>
        <dbReference type="ARBA" id="ARBA00022759"/>
    </source>
</evidence>
<gene>
    <name evidence="10" type="primary">pol</name>
    <name evidence="10" type="ORF">CR513_49562</name>
</gene>
<dbReference type="Gene3D" id="3.30.70.270">
    <property type="match status" value="1"/>
</dbReference>
<keyword evidence="4" id="KW-0255">Endonuclease</keyword>
<dbReference type="InterPro" id="IPR000477">
    <property type="entry name" value="RT_dom"/>
</dbReference>
<reference evidence="10" key="1">
    <citation type="submission" date="2018-05" db="EMBL/GenBank/DDBJ databases">
        <title>Draft genome of Mucuna pruriens seed.</title>
        <authorList>
            <person name="Nnadi N.E."/>
            <person name="Vos R."/>
            <person name="Hasami M.H."/>
            <person name="Devisetty U.K."/>
            <person name="Aguiy J.C."/>
        </authorList>
    </citation>
    <scope>NUCLEOTIDE SEQUENCE [LARGE SCALE GENOMIC DNA]</scope>
    <source>
        <strain evidence="10">JCA_2017</strain>
    </source>
</reference>
<keyword evidence="2" id="KW-0548">Nucleotidyltransferase</keyword>
<feature type="domain" description="Reverse transcriptase" evidence="7">
    <location>
        <begin position="1"/>
        <end position="75"/>
    </location>
</feature>
<proteinExistence type="predicted"/>
<evidence type="ECO:0000256" key="5">
    <source>
        <dbReference type="ARBA" id="ARBA00022801"/>
    </source>
</evidence>
<dbReference type="GO" id="GO:0004519">
    <property type="term" value="F:endonuclease activity"/>
    <property type="evidence" value="ECO:0007669"/>
    <property type="project" value="UniProtKB-KW"/>
</dbReference>
<dbReference type="GO" id="GO:0003964">
    <property type="term" value="F:RNA-directed DNA polymerase activity"/>
    <property type="evidence" value="ECO:0007669"/>
    <property type="project" value="UniProtKB-KW"/>
</dbReference>
<organism evidence="10 11">
    <name type="scientific">Mucuna pruriens</name>
    <name type="common">Velvet bean</name>
    <name type="synonym">Dolichos pruriens</name>
    <dbReference type="NCBI Taxonomy" id="157652"/>
    <lineage>
        <taxon>Eukaryota</taxon>
        <taxon>Viridiplantae</taxon>
        <taxon>Streptophyta</taxon>
        <taxon>Embryophyta</taxon>
        <taxon>Tracheophyta</taxon>
        <taxon>Spermatophyta</taxon>
        <taxon>Magnoliopsida</taxon>
        <taxon>eudicotyledons</taxon>
        <taxon>Gunneridae</taxon>
        <taxon>Pentapetalae</taxon>
        <taxon>rosids</taxon>
        <taxon>fabids</taxon>
        <taxon>Fabales</taxon>
        <taxon>Fabaceae</taxon>
        <taxon>Papilionoideae</taxon>
        <taxon>50 kb inversion clade</taxon>
        <taxon>NPAAA clade</taxon>
        <taxon>indigoferoid/millettioid clade</taxon>
        <taxon>Phaseoleae</taxon>
        <taxon>Mucuna</taxon>
    </lineage>
</organism>
<dbReference type="InterPro" id="IPR041577">
    <property type="entry name" value="RT_RNaseH_2"/>
</dbReference>
<protein>
    <submittedName>
        <fullName evidence="10">Retrovirus-related Pol polyprotein from transposon 17.6</fullName>
    </submittedName>
</protein>
<evidence type="ECO:0000259" key="8">
    <source>
        <dbReference type="Pfam" id="PF17917"/>
    </source>
</evidence>
<evidence type="ECO:0000259" key="9">
    <source>
        <dbReference type="Pfam" id="PF17919"/>
    </source>
</evidence>
<evidence type="ECO:0000259" key="7">
    <source>
        <dbReference type="Pfam" id="PF00078"/>
    </source>
</evidence>
<evidence type="ECO:0000256" key="1">
    <source>
        <dbReference type="ARBA" id="ARBA00022679"/>
    </source>
</evidence>
<feature type="non-terminal residue" evidence="10">
    <location>
        <position position="1"/>
    </location>
</feature>
<comment type="caution">
    <text evidence="10">The sequence shown here is derived from an EMBL/GenBank/DDBJ whole genome shotgun (WGS) entry which is preliminary data.</text>
</comment>
<dbReference type="GO" id="GO:0016787">
    <property type="term" value="F:hydrolase activity"/>
    <property type="evidence" value="ECO:0007669"/>
    <property type="project" value="UniProtKB-KW"/>
</dbReference>
<dbReference type="Pfam" id="PF17917">
    <property type="entry name" value="RT_RNaseH"/>
    <property type="match status" value="1"/>
</dbReference>
<dbReference type="SUPFAM" id="SSF56672">
    <property type="entry name" value="DNA/RNA polymerases"/>
    <property type="match status" value="2"/>
</dbReference>
<feature type="domain" description="Reverse transcriptase RNase H-like" evidence="8">
    <location>
        <begin position="79"/>
        <end position="136"/>
    </location>
</feature>
<name>A0A371EYI0_MUCPR</name>
<keyword evidence="1" id="KW-0808">Transferase</keyword>
<dbReference type="InterPro" id="IPR043502">
    <property type="entry name" value="DNA/RNA_pol_sf"/>
</dbReference>
<keyword evidence="3" id="KW-0540">Nuclease</keyword>
<dbReference type="OrthoDB" id="1933708at2759"/>
<dbReference type="Pfam" id="PF00078">
    <property type="entry name" value="RVT_1"/>
    <property type="match status" value="1"/>
</dbReference>
<accession>A0A371EYI0</accession>
<dbReference type="InterPro" id="IPR041373">
    <property type="entry name" value="RT_RNaseH"/>
</dbReference>
<feature type="domain" description="Reverse transcriptase/retrotransposon-derived protein RNase H-like" evidence="9">
    <location>
        <begin position="157"/>
        <end position="210"/>
    </location>
</feature>
<dbReference type="EMBL" id="QJKJ01011456">
    <property type="protein sequence ID" value="RDX71125.1"/>
    <property type="molecule type" value="Genomic_DNA"/>
</dbReference>
<evidence type="ECO:0000256" key="6">
    <source>
        <dbReference type="ARBA" id="ARBA00022918"/>
    </source>
</evidence>
<evidence type="ECO:0000256" key="2">
    <source>
        <dbReference type="ARBA" id="ARBA00022695"/>
    </source>
</evidence>
<sequence>MPFGLTNAPSTFMRLMYHVLRSLISKCIVVYFEYILVYSTCVDDHIVHVKNMLQLLKNESLYVNLEKSMFCTSEEELQERAFLALKDRLTHAPILAHYLLPNEFIIHSDHEFLEHLRGQHKLNKRHVKWDEFLEQFPYVIKHKQGKANTVFISGVLILSLPNFDKSFELECDASNVGGNPIVYFSENLKGAQLNYSTYDKELYALIRACKFDNVEFLEQFPYVIKHKQGKVNIVVDALSRRHALLAMLETKLLGFESLKDMYVGDDDFKEPYGLCVISANGGLFMHEGFLFKEKSLCVPRKENY</sequence>
<evidence type="ECO:0000256" key="3">
    <source>
        <dbReference type="ARBA" id="ARBA00022722"/>
    </source>
</evidence>
<keyword evidence="6" id="KW-0695">RNA-directed DNA polymerase</keyword>
<keyword evidence="11" id="KW-1185">Reference proteome</keyword>
<dbReference type="PANTHER" id="PTHR35046">
    <property type="entry name" value="ZINC KNUCKLE (CCHC-TYPE) FAMILY PROTEIN"/>
    <property type="match status" value="1"/>
</dbReference>
<evidence type="ECO:0000313" key="10">
    <source>
        <dbReference type="EMBL" id="RDX71125.1"/>
    </source>
</evidence>
<dbReference type="AlphaFoldDB" id="A0A371EYI0"/>
<dbReference type="STRING" id="157652.A0A371EYI0"/>
<evidence type="ECO:0000313" key="11">
    <source>
        <dbReference type="Proteomes" id="UP000257109"/>
    </source>
</evidence>